<comment type="caution">
    <text evidence="1">The sequence shown here is derived from an EMBL/GenBank/DDBJ whole genome shotgun (WGS) entry which is preliminary data.</text>
</comment>
<dbReference type="EMBL" id="LAZR01062147">
    <property type="protein sequence ID" value="KKK62124.1"/>
    <property type="molecule type" value="Genomic_DNA"/>
</dbReference>
<sequence length="48" mass="5578">LKWSRYKLANHDGHTMCSQTVYRFLRGDGGMSVEHLKELCDLIEVQLV</sequence>
<evidence type="ECO:0000313" key="1">
    <source>
        <dbReference type="EMBL" id="KKK62124.1"/>
    </source>
</evidence>
<protein>
    <submittedName>
        <fullName evidence="1">Uncharacterized protein</fullName>
    </submittedName>
</protein>
<gene>
    <name evidence="1" type="ORF">LCGC14_3007450</name>
</gene>
<reference evidence="1" key="1">
    <citation type="journal article" date="2015" name="Nature">
        <title>Complex archaea that bridge the gap between prokaryotes and eukaryotes.</title>
        <authorList>
            <person name="Spang A."/>
            <person name="Saw J.H."/>
            <person name="Jorgensen S.L."/>
            <person name="Zaremba-Niedzwiedzka K."/>
            <person name="Martijn J."/>
            <person name="Lind A.E."/>
            <person name="van Eijk R."/>
            <person name="Schleper C."/>
            <person name="Guy L."/>
            <person name="Ettema T.J."/>
        </authorList>
    </citation>
    <scope>NUCLEOTIDE SEQUENCE</scope>
</reference>
<accession>A0A0F8Z6V7</accession>
<feature type="non-terminal residue" evidence="1">
    <location>
        <position position="1"/>
    </location>
</feature>
<name>A0A0F8Z6V7_9ZZZZ</name>
<organism evidence="1">
    <name type="scientific">marine sediment metagenome</name>
    <dbReference type="NCBI Taxonomy" id="412755"/>
    <lineage>
        <taxon>unclassified sequences</taxon>
        <taxon>metagenomes</taxon>
        <taxon>ecological metagenomes</taxon>
    </lineage>
</organism>
<dbReference type="AlphaFoldDB" id="A0A0F8Z6V7"/>
<proteinExistence type="predicted"/>